<organism evidence="4 5">
    <name type="scientific">Physocladia obscura</name>
    <dbReference type="NCBI Taxonomy" id="109957"/>
    <lineage>
        <taxon>Eukaryota</taxon>
        <taxon>Fungi</taxon>
        <taxon>Fungi incertae sedis</taxon>
        <taxon>Chytridiomycota</taxon>
        <taxon>Chytridiomycota incertae sedis</taxon>
        <taxon>Chytridiomycetes</taxon>
        <taxon>Chytridiales</taxon>
        <taxon>Chytriomycetaceae</taxon>
        <taxon>Physocladia</taxon>
    </lineage>
</organism>
<accession>A0AAD5T400</accession>
<dbReference type="EMBL" id="JADGJH010000484">
    <property type="protein sequence ID" value="KAJ3127981.1"/>
    <property type="molecule type" value="Genomic_DNA"/>
</dbReference>
<comment type="similarity">
    <text evidence="1">Belongs to the short-chain dehydrogenases/reductases (SDR) family.</text>
</comment>
<evidence type="ECO:0000313" key="4">
    <source>
        <dbReference type="EMBL" id="KAJ3127981.1"/>
    </source>
</evidence>
<keyword evidence="5" id="KW-1185">Reference proteome</keyword>
<dbReference type="Pfam" id="PF00106">
    <property type="entry name" value="adh_short"/>
    <property type="match status" value="1"/>
</dbReference>
<evidence type="ECO:0000313" key="5">
    <source>
        <dbReference type="Proteomes" id="UP001211907"/>
    </source>
</evidence>
<dbReference type="Gene3D" id="3.40.50.720">
    <property type="entry name" value="NAD(P)-binding Rossmann-like Domain"/>
    <property type="match status" value="1"/>
</dbReference>
<dbReference type="Proteomes" id="UP001211907">
    <property type="component" value="Unassembled WGS sequence"/>
</dbReference>
<gene>
    <name evidence="4" type="primary">RDH14</name>
    <name evidence="4" type="ORF">HK100_009428</name>
</gene>
<dbReference type="PRINTS" id="PR00081">
    <property type="entry name" value="GDHRDH"/>
</dbReference>
<evidence type="ECO:0000256" key="2">
    <source>
        <dbReference type="ARBA" id="ARBA00022857"/>
    </source>
</evidence>
<dbReference type="PANTHER" id="PTHR24320:SF282">
    <property type="entry name" value="WW DOMAIN-CONTAINING OXIDOREDUCTASE"/>
    <property type="match status" value="1"/>
</dbReference>
<dbReference type="InterPro" id="IPR002347">
    <property type="entry name" value="SDR_fam"/>
</dbReference>
<dbReference type="PANTHER" id="PTHR24320">
    <property type="entry name" value="RETINOL DEHYDROGENASE"/>
    <property type="match status" value="1"/>
</dbReference>
<dbReference type="InterPro" id="IPR036291">
    <property type="entry name" value="NAD(P)-bd_dom_sf"/>
</dbReference>
<evidence type="ECO:0000256" key="3">
    <source>
        <dbReference type="ARBA" id="ARBA00023002"/>
    </source>
</evidence>
<keyword evidence="3" id="KW-0560">Oxidoreductase</keyword>
<dbReference type="GO" id="GO:0016491">
    <property type="term" value="F:oxidoreductase activity"/>
    <property type="evidence" value="ECO:0007669"/>
    <property type="project" value="UniProtKB-KW"/>
</dbReference>
<keyword evidence="2" id="KW-0521">NADP</keyword>
<sequence length="303" mass="33292">MFQLNDIPDLKGKTVMVTGATAGLGKASCTEFARKGAHVIVLGRNAEKCAQVIEEIKQKTGSELVEFYLQDLDDLESVRAFCKSFLARANTRLDILMLNAGFTRGSYALTKQGIESSFGVNYVAHFYMVYLLESLILACKTRIVSVSAGMINPERVNDTLEEMNNKATFDGLVAYGRSKAANIIFAKAMARKYADAGVISSVIEPGAVATDGPANLDIKVDLSFHGVVAFWCRYALPYFGASISDGIRPQMFAAVSPHVVNGVAYSHNCKKWNKANNFSTIELEEQLWTHTLELLAEKHMLKQ</sequence>
<evidence type="ECO:0000256" key="1">
    <source>
        <dbReference type="ARBA" id="ARBA00006484"/>
    </source>
</evidence>
<protein>
    <submittedName>
        <fullName evidence="4">Retinol dehydrogenase 14</fullName>
    </submittedName>
</protein>
<dbReference type="SUPFAM" id="SSF51735">
    <property type="entry name" value="NAD(P)-binding Rossmann-fold domains"/>
    <property type="match status" value="1"/>
</dbReference>
<reference evidence="4" key="1">
    <citation type="submission" date="2020-05" db="EMBL/GenBank/DDBJ databases">
        <title>Phylogenomic resolution of chytrid fungi.</title>
        <authorList>
            <person name="Stajich J.E."/>
            <person name="Amses K."/>
            <person name="Simmons R."/>
            <person name="Seto K."/>
            <person name="Myers J."/>
            <person name="Bonds A."/>
            <person name="Quandt C.A."/>
            <person name="Barry K."/>
            <person name="Liu P."/>
            <person name="Grigoriev I."/>
            <person name="Longcore J.E."/>
            <person name="James T.Y."/>
        </authorList>
    </citation>
    <scope>NUCLEOTIDE SEQUENCE</scope>
    <source>
        <strain evidence="4">JEL0513</strain>
    </source>
</reference>
<dbReference type="AlphaFoldDB" id="A0AAD5T400"/>
<comment type="caution">
    <text evidence="4">The sequence shown here is derived from an EMBL/GenBank/DDBJ whole genome shotgun (WGS) entry which is preliminary data.</text>
</comment>
<name>A0AAD5T400_9FUNG</name>
<proteinExistence type="inferred from homology"/>